<name>A0A9P5TV07_9AGAR</name>
<keyword evidence="3 5" id="KW-0378">Hydrolase</keyword>
<accession>A0A9P5TV07</accession>
<keyword evidence="6" id="KW-1185">Reference proteome</keyword>
<proteinExistence type="inferred from homology"/>
<evidence type="ECO:0000259" key="4">
    <source>
        <dbReference type="Pfam" id="PF06441"/>
    </source>
</evidence>
<dbReference type="PANTHER" id="PTHR21661">
    <property type="entry name" value="EPOXIDE HYDROLASE 1-RELATED"/>
    <property type="match status" value="1"/>
</dbReference>
<comment type="caution">
    <text evidence="5">The sequence shown here is derived from an EMBL/GenBank/DDBJ whole genome shotgun (WGS) entry which is preliminary data.</text>
</comment>
<sequence>MSSFHISISATALSALKSRLELTTFPDELDDAGWGYGVPLADIKRLVARWRDGFDWRKAEQQLNALPQFTRDIEVDGFGVLNIHYVHKKSEKGQGLPLLSDCISIGPGGFFEAQKIIPLLTKSAGYGFSEGPKKKGFSIMQYAEVAHKLMLASDTMNMVSARTQFISGNQPYVHPSDARGDWGSTITRQIAYTYGGKYSKAWHTNFLLTSPPPDDESIRVRIFHTTVYKASDIRIQLSGLSVGLLAWIYEKLSLPGYRSIGSLALVLQPLSEFTMSYAHQQEVGDTPPSSIPLGTSNFPKGIGRIPKSWYPHVGNVVFEAEHNVGGHFAALEQPEQLVADLQQMFGKGGSAYGVVPGRDGYGT</sequence>
<reference evidence="5" key="1">
    <citation type="submission" date="2020-11" db="EMBL/GenBank/DDBJ databases">
        <authorList>
            <consortium name="DOE Joint Genome Institute"/>
            <person name="Ahrendt S."/>
            <person name="Riley R."/>
            <person name="Andreopoulos W."/>
            <person name="Labutti K."/>
            <person name="Pangilinan J."/>
            <person name="Ruiz-Duenas F.J."/>
            <person name="Barrasa J.M."/>
            <person name="Sanchez-Garcia M."/>
            <person name="Camarero S."/>
            <person name="Miyauchi S."/>
            <person name="Serrano A."/>
            <person name="Linde D."/>
            <person name="Babiker R."/>
            <person name="Drula E."/>
            <person name="Ayuso-Fernandez I."/>
            <person name="Pacheco R."/>
            <person name="Padilla G."/>
            <person name="Ferreira P."/>
            <person name="Barriuso J."/>
            <person name="Kellner H."/>
            <person name="Castanera R."/>
            <person name="Alfaro M."/>
            <person name="Ramirez L."/>
            <person name="Pisabarro A.G."/>
            <person name="Kuo A."/>
            <person name="Tritt A."/>
            <person name="Lipzen A."/>
            <person name="He G."/>
            <person name="Yan M."/>
            <person name="Ng V."/>
            <person name="Cullen D."/>
            <person name="Martin F."/>
            <person name="Rosso M.-N."/>
            <person name="Henrissat B."/>
            <person name="Hibbett D."/>
            <person name="Martinez A.T."/>
            <person name="Grigoriev I.V."/>
        </authorList>
    </citation>
    <scope>NUCLEOTIDE SEQUENCE</scope>
    <source>
        <strain evidence="5">AH 40177</strain>
    </source>
</reference>
<evidence type="ECO:0000313" key="6">
    <source>
        <dbReference type="Proteomes" id="UP000772434"/>
    </source>
</evidence>
<dbReference type="InterPro" id="IPR016292">
    <property type="entry name" value="Epoxide_hydrolase"/>
</dbReference>
<dbReference type="SUPFAM" id="SSF53474">
    <property type="entry name" value="alpha/beta-Hydrolases"/>
    <property type="match status" value="1"/>
</dbReference>
<dbReference type="AlphaFoldDB" id="A0A9P5TV07"/>
<evidence type="ECO:0000313" key="5">
    <source>
        <dbReference type="EMBL" id="KAF9021722.1"/>
    </source>
</evidence>
<comment type="similarity">
    <text evidence="1">Belongs to the peptidase S33 family.</text>
</comment>
<dbReference type="PANTHER" id="PTHR21661:SF35">
    <property type="entry name" value="EPOXIDE HYDROLASE"/>
    <property type="match status" value="1"/>
</dbReference>
<keyword evidence="2" id="KW-0058">Aromatic hydrocarbons catabolism</keyword>
<dbReference type="InterPro" id="IPR029058">
    <property type="entry name" value="AB_hydrolase_fold"/>
</dbReference>
<dbReference type="PIRSF" id="PIRSF001112">
    <property type="entry name" value="Epoxide_hydrolase"/>
    <property type="match status" value="1"/>
</dbReference>
<dbReference type="Proteomes" id="UP000772434">
    <property type="component" value="Unassembled WGS sequence"/>
</dbReference>
<dbReference type="EMBL" id="JADNRY010001065">
    <property type="protein sequence ID" value="KAF9021722.1"/>
    <property type="molecule type" value="Genomic_DNA"/>
</dbReference>
<dbReference type="Gene3D" id="3.40.50.1820">
    <property type="entry name" value="alpha/beta hydrolase"/>
    <property type="match status" value="1"/>
</dbReference>
<dbReference type="Pfam" id="PF06441">
    <property type="entry name" value="EHN"/>
    <property type="match status" value="1"/>
</dbReference>
<organism evidence="5 6">
    <name type="scientific">Rhodocollybia butyracea</name>
    <dbReference type="NCBI Taxonomy" id="206335"/>
    <lineage>
        <taxon>Eukaryota</taxon>
        <taxon>Fungi</taxon>
        <taxon>Dikarya</taxon>
        <taxon>Basidiomycota</taxon>
        <taxon>Agaricomycotina</taxon>
        <taxon>Agaricomycetes</taxon>
        <taxon>Agaricomycetidae</taxon>
        <taxon>Agaricales</taxon>
        <taxon>Marasmiineae</taxon>
        <taxon>Omphalotaceae</taxon>
        <taxon>Rhodocollybia</taxon>
    </lineage>
</organism>
<evidence type="ECO:0000256" key="3">
    <source>
        <dbReference type="ARBA" id="ARBA00022801"/>
    </source>
</evidence>
<protein>
    <submittedName>
        <fullName evidence="5">Alpha/Beta hydrolase protein</fullName>
    </submittedName>
</protein>
<evidence type="ECO:0000256" key="1">
    <source>
        <dbReference type="ARBA" id="ARBA00010088"/>
    </source>
</evidence>
<gene>
    <name evidence="5" type="ORF">BDP27DRAFT_1439108</name>
</gene>
<dbReference type="InterPro" id="IPR010497">
    <property type="entry name" value="Epoxide_hydro_N"/>
</dbReference>
<dbReference type="OrthoDB" id="7130006at2759"/>
<feature type="domain" description="Epoxide hydrolase N-terminal" evidence="4">
    <location>
        <begin position="2"/>
        <end position="99"/>
    </location>
</feature>
<evidence type="ECO:0000256" key="2">
    <source>
        <dbReference type="ARBA" id="ARBA00022797"/>
    </source>
</evidence>
<dbReference type="GO" id="GO:0004301">
    <property type="term" value="F:epoxide hydrolase activity"/>
    <property type="evidence" value="ECO:0007669"/>
    <property type="project" value="TreeGrafter"/>
</dbReference>
<dbReference type="GO" id="GO:0097176">
    <property type="term" value="P:epoxide metabolic process"/>
    <property type="evidence" value="ECO:0007669"/>
    <property type="project" value="TreeGrafter"/>
</dbReference>